<dbReference type="PANTHER" id="PTHR18964">
    <property type="entry name" value="ROK (REPRESSOR, ORF, KINASE) FAMILY"/>
    <property type="match status" value="1"/>
</dbReference>
<dbReference type="InterPro" id="IPR036388">
    <property type="entry name" value="WH-like_DNA-bd_sf"/>
</dbReference>
<dbReference type="Gene3D" id="1.10.10.10">
    <property type="entry name" value="Winged helix-like DNA-binding domain superfamily/Winged helix DNA-binding domain"/>
    <property type="match status" value="1"/>
</dbReference>
<dbReference type="SUPFAM" id="SSF46785">
    <property type="entry name" value="Winged helix' DNA-binding domain"/>
    <property type="match status" value="1"/>
</dbReference>
<organism evidence="4 5">
    <name type="scientific">Candidatus Pullilachnospira stercoravium</name>
    <dbReference type="NCBI Taxonomy" id="2840913"/>
    <lineage>
        <taxon>Bacteria</taxon>
        <taxon>Bacillati</taxon>
        <taxon>Bacillota</taxon>
        <taxon>Clostridia</taxon>
        <taxon>Lachnospirales</taxon>
        <taxon>Lachnospiraceae</taxon>
        <taxon>Lachnospiraceae incertae sedis</taxon>
        <taxon>Candidatus Pullilachnospira</taxon>
    </lineage>
</organism>
<evidence type="ECO:0000256" key="2">
    <source>
        <dbReference type="ARBA" id="ARBA00006479"/>
    </source>
</evidence>
<keyword evidence="3" id="KW-0119">Carbohydrate metabolism</keyword>
<dbReference type="Pfam" id="PF00480">
    <property type="entry name" value="ROK"/>
    <property type="match status" value="1"/>
</dbReference>
<sequence>MKMHRKGSRERIASYIYHQGVTSKQEISRELGISMPTVLQCVRTLVEEGIAQEAGEYQSTGGRKAKRISICRNLQYAVGADITENHQSLLLIDGRGEKQAWRRIRRPFSGEGAYWDGLAGEIDALLREEKVEKERLLGVGISLPCIVDQSRQMILRSHVLHMEQVDLAPAAARIGYPLHFWNDANSAAYGELHGETRDAVYLSLSNTVGGAVYRDGSICMGDHFRAGEFGHMVLVPEGKTCYCGKAGCMDAYCSVRALCGTDADQPEDFFARLADGDPQAAGAWDEYLYYLALAVTNLRMAYDCDIVLGGYLGSCLEEYREQLAEVMARWNRFDQDAAYLRFGKRGKEAAAMGAARQLMEDFWENF</sequence>
<evidence type="ECO:0000313" key="5">
    <source>
        <dbReference type="Proteomes" id="UP000886723"/>
    </source>
</evidence>
<accession>A0A9D1NU31</accession>
<evidence type="ECO:0000256" key="3">
    <source>
        <dbReference type="ARBA" id="ARBA00022629"/>
    </source>
</evidence>
<dbReference type="PANTHER" id="PTHR18964:SF149">
    <property type="entry name" value="BIFUNCTIONAL UDP-N-ACETYLGLUCOSAMINE 2-EPIMERASE_N-ACETYLMANNOSAMINE KINASE"/>
    <property type="match status" value="1"/>
</dbReference>
<proteinExistence type="inferred from homology"/>
<dbReference type="InterPro" id="IPR043129">
    <property type="entry name" value="ATPase_NBD"/>
</dbReference>
<gene>
    <name evidence="4" type="ORF">IAA63_05110</name>
</gene>
<evidence type="ECO:0000256" key="1">
    <source>
        <dbReference type="ARBA" id="ARBA00002486"/>
    </source>
</evidence>
<dbReference type="InterPro" id="IPR036390">
    <property type="entry name" value="WH_DNA-bd_sf"/>
</dbReference>
<dbReference type="GO" id="GO:0042732">
    <property type="term" value="P:D-xylose metabolic process"/>
    <property type="evidence" value="ECO:0007669"/>
    <property type="project" value="UniProtKB-KW"/>
</dbReference>
<dbReference type="SUPFAM" id="SSF53067">
    <property type="entry name" value="Actin-like ATPase domain"/>
    <property type="match status" value="1"/>
</dbReference>
<name>A0A9D1NU31_9FIRM</name>
<comment type="caution">
    <text evidence="4">The sequence shown here is derived from an EMBL/GenBank/DDBJ whole genome shotgun (WGS) entry which is preliminary data.</text>
</comment>
<keyword evidence="3" id="KW-0859">Xylose metabolism</keyword>
<dbReference type="Pfam" id="PF13412">
    <property type="entry name" value="HTH_24"/>
    <property type="match status" value="1"/>
</dbReference>
<comment type="function">
    <text evidence="1">Transcriptional repressor of xylose-utilizing enzymes.</text>
</comment>
<reference evidence="4" key="2">
    <citation type="journal article" date="2021" name="PeerJ">
        <title>Extensive microbial diversity within the chicken gut microbiome revealed by metagenomics and culture.</title>
        <authorList>
            <person name="Gilroy R."/>
            <person name="Ravi A."/>
            <person name="Getino M."/>
            <person name="Pursley I."/>
            <person name="Horton D.L."/>
            <person name="Alikhan N.F."/>
            <person name="Baker D."/>
            <person name="Gharbi K."/>
            <person name="Hall N."/>
            <person name="Watson M."/>
            <person name="Adriaenssens E.M."/>
            <person name="Foster-Nyarko E."/>
            <person name="Jarju S."/>
            <person name="Secka A."/>
            <person name="Antonio M."/>
            <person name="Oren A."/>
            <person name="Chaudhuri R.R."/>
            <person name="La Ragione R."/>
            <person name="Hildebrand F."/>
            <person name="Pallen M.J."/>
        </authorList>
    </citation>
    <scope>NUCLEOTIDE SEQUENCE</scope>
    <source>
        <strain evidence="4">ChiBcec2-4451</strain>
    </source>
</reference>
<dbReference type="Proteomes" id="UP000886723">
    <property type="component" value="Unassembled WGS sequence"/>
</dbReference>
<dbReference type="AlphaFoldDB" id="A0A9D1NU31"/>
<evidence type="ECO:0000313" key="4">
    <source>
        <dbReference type="EMBL" id="HIV12503.1"/>
    </source>
</evidence>
<dbReference type="EMBL" id="DVON01000110">
    <property type="protein sequence ID" value="HIV12503.1"/>
    <property type="molecule type" value="Genomic_DNA"/>
</dbReference>
<comment type="similarity">
    <text evidence="2">Belongs to the ROK (NagC/XylR) family.</text>
</comment>
<protein>
    <submittedName>
        <fullName evidence="4">ROK family transcriptional regulator</fullName>
    </submittedName>
</protein>
<reference evidence="4" key="1">
    <citation type="submission" date="2020-10" db="EMBL/GenBank/DDBJ databases">
        <authorList>
            <person name="Gilroy R."/>
        </authorList>
    </citation>
    <scope>NUCLEOTIDE SEQUENCE</scope>
    <source>
        <strain evidence="4">ChiBcec2-4451</strain>
    </source>
</reference>
<dbReference type="InterPro" id="IPR000600">
    <property type="entry name" value="ROK"/>
</dbReference>
<dbReference type="Gene3D" id="3.30.420.40">
    <property type="match status" value="2"/>
</dbReference>